<gene>
    <name evidence="2" type="ORF">CEXT_682751</name>
</gene>
<keyword evidence="1" id="KW-0472">Membrane</keyword>
<sequence length="107" mass="12731">MVSRSFAAAWISWCVWLFRVYRFAGEILQHCFSVHGRCEVDFSSTTCVVLYGLVFCVLRGIYFVLVYQFPEGYIFLELDLRGLRCSYRCCFVLFDNFFVFYLLICKF</sequence>
<reference evidence="2 3" key="1">
    <citation type="submission" date="2021-06" db="EMBL/GenBank/DDBJ databases">
        <title>Caerostris extrusa draft genome.</title>
        <authorList>
            <person name="Kono N."/>
            <person name="Arakawa K."/>
        </authorList>
    </citation>
    <scope>NUCLEOTIDE SEQUENCE [LARGE SCALE GENOMIC DNA]</scope>
</reference>
<evidence type="ECO:0000256" key="1">
    <source>
        <dbReference type="SAM" id="Phobius"/>
    </source>
</evidence>
<evidence type="ECO:0000313" key="2">
    <source>
        <dbReference type="EMBL" id="GIY13989.1"/>
    </source>
</evidence>
<dbReference type="EMBL" id="BPLR01007030">
    <property type="protein sequence ID" value="GIY13989.1"/>
    <property type="molecule type" value="Genomic_DNA"/>
</dbReference>
<feature type="transmembrane region" description="Helical" evidence="1">
    <location>
        <begin position="87"/>
        <end position="104"/>
    </location>
</feature>
<evidence type="ECO:0000313" key="3">
    <source>
        <dbReference type="Proteomes" id="UP001054945"/>
    </source>
</evidence>
<feature type="transmembrane region" description="Helical" evidence="1">
    <location>
        <begin position="48"/>
        <end position="67"/>
    </location>
</feature>
<keyword evidence="1" id="KW-1133">Transmembrane helix</keyword>
<protein>
    <submittedName>
        <fullName evidence="2">Uncharacterized protein</fullName>
    </submittedName>
</protein>
<keyword evidence="1" id="KW-0812">Transmembrane</keyword>
<dbReference type="Proteomes" id="UP001054945">
    <property type="component" value="Unassembled WGS sequence"/>
</dbReference>
<accession>A0AAV4R077</accession>
<dbReference type="AlphaFoldDB" id="A0AAV4R077"/>
<organism evidence="2 3">
    <name type="scientific">Caerostris extrusa</name>
    <name type="common">Bark spider</name>
    <name type="synonym">Caerostris bankana</name>
    <dbReference type="NCBI Taxonomy" id="172846"/>
    <lineage>
        <taxon>Eukaryota</taxon>
        <taxon>Metazoa</taxon>
        <taxon>Ecdysozoa</taxon>
        <taxon>Arthropoda</taxon>
        <taxon>Chelicerata</taxon>
        <taxon>Arachnida</taxon>
        <taxon>Araneae</taxon>
        <taxon>Araneomorphae</taxon>
        <taxon>Entelegynae</taxon>
        <taxon>Araneoidea</taxon>
        <taxon>Araneidae</taxon>
        <taxon>Caerostris</taxon>
    </lineage>
</organism>
<keyword evidence="3" id="KW-1185">Reference proteome</keyword>
<proteinExistence type="predicted"/>
<comment type="caution">
    <text evidence="2">The sequence shown here is derived from an EMBL/GenBank/DDBJ whole genome shotgun (WGS) entry which is preliminary data.</text>
</comment>
<name>A0AAV4R077_CAEEX</name>